<name>A0ABY8W120_9MYCO</name>
<keyword evidence="3" id="KW-0805">Transcription regulation</keyword>
<dbReference type="SUPFAM" id="SSF52172">
    <property type="entry name" value="CheY-like"/>
    <property type="match status" value="1"/>
</dbReference>
<dbReference type="PROSITE" id="PS50921">
    <property type="entry name" value="ANTAR"/>
    <property type="match status" value="1"/>
</dbReference>
<keyword evidence="2" id="KW-0418">Kinase</keyword>
<feature type="domain" description="ANTAR" evidence="5">
    <location>
        <begin position="173"/>
        <end position="234"/>
    </location>
</feature>
<sequence length="243" mass="26680">MASHKPESLVSNSPTAQYVLASRLVADLHQRSSFDVPALLRELIGGAAESVPGAQYAGVSVTQRRRPSNRAAATHHYAQLLDDIQNRCGQGPGMTAGALQETVRVDDLGSDDRWPLYRDEVINQTPIRSILSLDMFKEGSTYATLNFYAESTHAFDDAAAELGALFATHAGLVWNMMQRDQQFRAALISRDVIGQAKGRMMERFNIDATEAFDMLKLMSQDSNTPIAQVAQRVVAGEVWPSPE</sequence>
<keyword evidence="7" id="KW-1185">Reference proteome</keyword>
<evidence type="ECO:0000256" key="3">
    <source>
        <dbReference type="ARBA" id="ARBA00023015"/>
    </source>
</evidence>
<accession>A0ABY8W120</accession>
<dbReference type="InterPro" id="IPR003018">
    <property type="entry name" value="GAF"/>
</dbReference>
<dbReference type="Proteomes" id="UP001236585">
    <property type="component" value="Chromosome"/>
</dbReference>
<evidence type="ECO:0000313" key="7">
    <source>
        <dbReference type="Proteomes" id="UP001236585"/>
    </source>
</evidence>
<gene>
    <name evidence="6" type="ORF">PT015_01070</name>
</gene>
<evidence type="ECO:0000256" key="1">
    <source>
        <dbReference type="ARBA" id="ARBA00022679"/>
    </source>
</evidence>
<dbReference type="SMART" id="SM01012">
    <property type="entry name" value="ANTAR"/>
    <property type="match status" value="1"/>
</dbReference>
<dbReference type="Pfam" id="PF13185">
    <property type="entry name" value="GAF_2"/>
    <property type="match status" value="1"/>
</dbReference>
<evidence type="ECO:0000256" key="2">
    <source>
        <dbReference type="ARBA" id="ARBA00022777"/>
    </source>
</evidence>
<evidence type="ECO:0000256" key="4">
    <source>
        <dbReference type="ARBA" id="ARBA00023163"/>
    </source>
</evidence>
<dbReference type="EMBL" id="CP126981">
    <property type="protein sequence ID" value="WIM88147.1"/>
    <property type="molecule type" value="Genomic_DNA"/>
</dbReference>
<dbReference type="InterPro" id="IPR011006">
    <property type="entry name" value="CheY-like_superfamily"/>
</dbReference>
<evidence type="ECO:0000313" key="6">
    <source>
        <dbReference type="EMBL" id="WIM88147.1"/>
    </source>
</evidence>
<dbReference type="Gene3D" id="3.30.450.40">
    <property type="match status" value="1"/>
</dbReference>
<protein>
    <submittedName>
        <fullName evidence="6">GAF and ANTAR domain-containing protein</fullName>
    </submittedName>
</protein>
<reference evidence="6 7" key="1">
    <citation type="journal article" date="2023" name="Microbiol. Resour. Announc.">
        <title>Complete Genome Sequence of Mycobacterium wuenschmanii, a novel Nontuberculous Mycobacterium Isolated from a captive population of Amazon Milk Frogs.</title>
        <authorList>
            <person name="Hicks J."/>
            <person name="Zeineldin M."/>
            <person name="Ward H."/>
            <person name="Wuenschmann A."/>
            <person name="Camp P."/>
            <person name="Farrell D."/>
            <person name="Lehman K."/>
            <person name="Thacker T."/>
            <person name="Cuthbert E."/>
        </authorList>
    </citation>
    <scope>NUCLEOTIDE SEQUENCE [LARGE SCALE GENOMIC DNA]</scope>
    <source>
        <strain evidence="6 7">Wuenschmanii</strain>
    </source>
</reference>
<dbReference type="InterPro" id="IPR012074">
    <property type="entry name" value="GAF_ANTAR"/>
</dbReference>
<keyword evidence="1" id="KW-0808">Transferase</keyword>
<dbReference type="InterPro" id="IPR029016">
    <property type="entry name" value="GAF-like_dom_sf"/>
</dbReference>
<dbReference type="Gene3D" id="1.10.10.10">
    <property type="entry name" value="Winged helix-like DNA-binding domain superfamily/Winged helix DNA-binding domain"/>
    <property type="match status" value="1"/>
</dbReference>
<dbReference type="PIRSF" id="PIRSF036625">
    <property type="entry name" value="GAF_ANTAR"/>
    <property type="match status" value="1"/>
</dbReference>
<dbReference type="SUPFAM" id="SSF55781">
    <property type="entry name" value="GAF domain-like"/>
    <property type="match status" value="1"/>
</dbReference>
<evidence type="ECO:0000259" key="5">
    <source>
        <dbReference type="PROSITE" id="PS50921"/>
    </source>
</evidence>
<dbReference type="Pfam" id="PF03861">
    <property type="entry name" value="ANTAR"/>
    <property type="match status" value="1"/>
</dbReference>
<dbReference type="InterPro" id="IPR036388">
    <property type="entry name" value="WH-like_DNA-bd_sf"/>
</dbReference>
<organism evidence="6 7">
    <name type="scientific">Candidatus Mycobacterium wuenschmannii</name>
    <dbReference type="NCBI Taxonomy" id="3027808"/>
    <lineage>
        <taxon>Bacteria</taxon>
        <taxon>Bacillati</taxon>
        <taxon>Actinomycetota</taxon>
        <taxon>Actinomycetes</taxon>
        <taxon>Mycobacteriales</taxon>
        <taxon>Mycobacteriaceae</taxon>
        <taxon>Mycobacterium</taxon>
    </lineage>
</organism>
<proteinExistence type="predicted"/>
<dbReference type="RefSeq" id="WP_285188191.1">
    <property type="nucleotide sequence ID" value="NZ_CP126981.1"/>
</dbReference>
<dbReference type="InterPro" id="IPR005561">
    <property type="entry name" value="ANTAR"/>
</dbReference>
<keyword evidence="4" id="KW-0804">Transcription</keyword>